<dbReference type="InterPro" id="IPR039339">
    <property type="entry name" value="Tex14"/>
</dbReference>
<dbReference type="PROSITE" id="PS50011">
    <property type="entry name" value="PROTEIN_KINASE_DOM"/>
    <property type="match status" value="1"/>
</dbReference>
<evidence type="ECO:0000256" key="22">
    <source>
        <dbReference type="PROSITE-ProRule" id="PRU00023"/>
    </source>
</evidence>
<keyword evidence="10" id="KW-0498">Mitosis</keyword>
<keyword evidence="15" id="KW-0137">Centromere</keyword>
<dbReference type="SUPFAM" id="SSF48403">
    <property type="entry name" value="Ankyrin repeat"/>
    <property type="match status" value="1"/>
</dbReference>
<evidence type="ECO:0000256" key="7">
    <source>
        <dbReference type="ARBA" id="ARBA00022618"/>
    </source>
</evidence>
<comment type="subunit">
    <text evidence="18">Interacts with KIF23 and RBM44. Interacts with CEP55; inhibiting interaction between CEP55 and PDCD6IP/ALIX and TSG101.</text>
</comment>
<evidence type="ECO:0000256" key="15">
    <source>
        <dbReference type="ARBA" id="ARBA00023328"/>
    </source>
</evidence>
<dbReference type="GO" id="GO:0000776">
    <property type="term" value="C:kinetochore"/>
    <property type="evidence" value="ECO:0007669"/>
    <property type="project" value="UniProtKB-KW"/>
</dbReference>
<sequence length="1499" mass="169819">MSHAVALTLPCPVRIGFVKNNSVEAQLHDYVQQGNFMKVKKILKKGICPDTVNSLGQTPLFIAALLDLAKLVNLLLEYGSDPNHRCYDGSTPVHAAAFSCNQWILSKLLDVGGDLRLHDKDGRSPHTWAVTAGKERSGPMLEFMQRCAAYMQALVQGFPYDLLRKVDSPQMLISSPSKLGQFSQGNTDSALGRFLKCGIISSKNKYRYGYGKLCSTGNRQLAYLASYPLIREKEVVQAVDEPTLTFHSGPYMTMTNLMWGGIRVTVKELTPPTHQNCSKLRLVDLLIAEQEHMSQLHHNHLLLLMAICVSDDLEKIRLVYERVKFGSLYNILHEKRSEFPVLQMETIVHILLQVNEALMYIHSQRFIHRTLTSYAVQLVSTGVAKICNFEYTVESKDGVAQNSLSSFPVPTQLHNWSAPEVVFGKSITVKADIYSFCVIMQELLTDTLPWNGIEGSHVKKSMMSGRHLETDVRLPKPYYDIVSTGIQAKPKDRVMSLQDIWYIMNKDFKDMTELRRGSMLENINIQTHKIYSDINICSRSRSELKREFQELEIEESDSIGIQYYATGHKTLHAEKEVEVDLKSLNSVQLVRCSQSKNVFVSEFQTNPMNNEETKSHSSYCQSKHTCSDDVDIQEDILEELTDLDQVLEVEMNKQNQDENAGQKEEFYLTDTFFNMRHINNSESSFSDRDTEYSTEDEGSRNETVVPDEGEEKEERGNSGSKEEQYIGLCVLNLKICQTLMQEAAASLDRTEQRLSDSMKHHLEEFAEIIVEPTANRFSTKPHPPTSSTQDEVDHLSRPFKSWFDPKKSTALAYAEGPPDTCYLPPGQKTVSTHSRQATSKIARAMRKIQNECIIDFEKGSERKKEFWNDCPTEEEKFGDQVEQSYQPLYDEVLARKKTNINYQSYRSDDGWATERGGKDTHRPVEVYFRSRKRRKNEKKVIPSRWASEVKIMAEKATSGQLRNLPRYPQGSKTRNNTEDVLVKFQHFTSVDQKEIMPPKAADCPNKDSSHENHQEFTSDEEEASDISRENDSDYRLKNRFQNFAGEKYQAQKDFEQVEQMLNFPTTLGRAPGTSNACWEHDTVSNFTEHCTMDETDEFVTPDPDICSLSSSIQNFWQESLISDSEEEVEIAEKICIPKETFVVYSTTSPVARAGEKQAFCEEETKNLDSLSANIDKLNFTPVASVTESAETMTSSKEAHAPALPCSTNDVSMIDIQELSSIVCEQERPYEEMHLKTLTARHVPMNVSTPVIPEGKEVLDNNLCKNSIKTPTLESRTMDTSCWDSRASSLTMSSTFATACEKSSCVLPESHSSPGWETSSKSLKSILCSPLTRIRTESGISSIDIPHKSLQEVSTKFNEELPPPPQDLLDEIVQDHGLVEGRETTGESEQNPKEAPNSADQTASKVHSTLDERLLEGITWSESLQEDHPSVRENSLKAQNTGELKNGKEKNSIRLECDNTDSGAKNISATLNEDQKPDMQWRWSRPHRVIYLDQEDSAPK</sequence>
<evidence type="ECO:0000256" key="3">
    <source>
        <dbReference type="ARBA" id="ARBA00004629"/>
    </source>
</evidence>
<feature type="region of interest" description="Disordered" evidence="23">
    <location>
        <begin position="997"/>
        <end position="1030"/>
    </location>
</feature>
<dbReference type="GO" id="GO:0005524">
    <property type="term" value="F:ATP binding"/>
    <property type="evidence" value="ECO:0007669"/>
    <property type="project" value="UniProtKB-KW"/>
</dbReference>
<dbReference type="InterPro" id="IPR001245">
    <property type="entry name" value="Ser-Thr/Tyr_kinase_cat_dom"/>
</dbReference>
<organism evidence="25 26">
    <name type="scientific">Geotrypetes seraphini</name>
    <name type="common">Gaboon caecilian</name>
    <name type="synonym">Caecilia seraphini</name>
    <dbReference type="NCBI Taxonomy" id="260995"/>
    <lineage>
        <taxon>Eukaryota</taxon>
        <taxon>Metazoa</taxon>
        <taxon>Chordata</taxon>
        <taxon>Craniata</taxon>
        <taxon>Vertebrata</taxon>
        <taxon>Euteleostomi</taxon>
        <taxon>Amphibia</taxon>
        <taxon>Gymnophiona</taxon>
        <taxon>Geotrypetes</taxon>
    </lineage>
</organism>
<dbReference type="GO" id="GO:0030496">
    <property type="term" value="C:midbody"/>
    <property type="evidence" value="ECO:0007669"/>
    <property type="project" value="UniProtKB-SubCell"/>
</dbReference>
<dbReference type="SMART" id="SM00248">
    <property type="entry name" value="ANK"/>
    <property type="match status" value="2"/>
</dbReference>
<evidence type="ECO:0000256" key="12">
    <source>
        <dbReference type="ARBA" id="ARBA00022840"/>
    </source>
</evidence>
<feature type="repeat" description="ANK" evidence="22">
    <location>
        <begin position="88"/>
        <end position="120"/>
    </location>
</feature>
<keyword evidence="8" id="KW-0677">Repeat</keyword>
<dbReference type="GO" id="GO:0008608">
    <property type="term" value="P:attachment of spindle microtubules to kinetochore"/>
    <property type="evidence" value="ECO:0007669"/>
    <property type="project" value="InterPro"/>
</dbReference>
<evidence type="ECO:0000313" key="26">
    <source>
        <dbReference type="RefSeq" id="XP_033778836.1"/>
    </source>
</evidence>
<keyword evidence="9" id="KW-0547">Nucleotide-binding</keyword>
<feature type="domain" description="Protein kinase" evidence="24">
    <location>
        <begin position="208"/>
        <end position="508"/>
    </location>
</feature>
<evidence type="ECO:0000256" key="21">
    <source>
        <dbReference type="ARBA" id="ARBA00083992"/>
    </source>
</evidence>
<evidence type="ECO:0000256" key="16">
    <source>
        <dbReference type="ARBA" id="ARBA00038349"/>
    </source>
</evidence>
<feature type="repeat" description="ANK" evidence="22">
    <location>
        <begin position="55"/>
        <end position="87"/>
    </location>
</feature>
<evidence type="ECO:0000256" key="1">
    <source>
        <dbReference type="ARBA" id="ARBA00004214"/>
    </source>
</evidence>
<evidence type="ECO:0000256" key="2">
    <source>
        <dbReference type="ARBA" id="ARBA00004496"/>
    </source>
</evidence>
<dbReference type="GO" id="GO:0045171">
    <property type="term" value="C:intercellular bridge"/>
    <property type="evidence" value="ECO:0007669"/>
    <property type="project" value="TreeGrafter"/>
</dbReference>
<keyword evidence="26 27" id="KW-0418">Kinase</keyword>
<dbReference type="PANTHER" id="PTHR23060:SF3">
    <property type="entry name" value="TESTIS EXPRESSED 14, INTERCELLULAR BRIDGE FORMING FACTOR"/>
    <property type="match status" value="1"/>
</dbReference>
<dbReference type="FunFam" id="1.10.510.10:FF:000428">
    <property type="entry name" value="inactive serine/threonine-protein kinase TEX14 isoform X1"/>
    <property type="match status" value="1"/>
</dbReference>
<comment type="function">
    <text evidence="17">Required both for the formation of intercellular bridges during meiosis and for kinetochore-microtubule attachment during mitosis. Intercellular bridges are evolutionarily conserved structures that connect differentiating germ cells and are required for spermatogenesis and male fertility. Acts by promoting the conversion of midbodies into intercellular bridges via its interaction with CEP55: interaction with CEP55 inhibits the interaction between CEP55 and PDCD6IP/ALIX and TSG101, blocking cell abscission and leading to transform midbodies into intercellular bridges. Also plays a role during mitosis: recruited to kinetochores by PLK1 during early mitosis and regulates the maturation of the outer kinetochores and microtubule attachment. Has no protein kinase activity in vitro.</text>
</comment>
<evidence type="ECO:0000256" key="5">
    <source>
        <dbReference type="ARBA" id="ARBA00022490"/>
    </source>
</evidence>
<keyword evidence="6" id="KW-0597">Phosphoprotein</keyword>
<keyword evidence="12" id="KW-0067">ATP-binding</keyword>
<dbReference type="PANTHER" id="PTHR23060">
    <property type="entry name" value="TESTIS EXPRESSED GENE 14"/>
    <property type="match status" value="1"/>
</dbReference>
<keyword evidence="11" id="KW-0995">Kinetochore</keyword>
<dbReference type="InterPro" id="IPR000719">
    <property type="entry name" value="Prot_kinase_dom"/>
</dbReference>
<dbReference type="InterPro" id="IPR011009">
    <property type="entry name" value="Kinase-like_dom_sf"/>
</dbReference>
<dbReference type="RefSeq" id="XP_033778836.1">
    <property type="nucleotide sequence ID" value="XM_033922945.1"/>
</dbReference>
<dbReference type="GO" id="GO:0004672">
    <property type="term" value="F:protein kinase activity"/>
    <property type="evidence" value="ECO:0007669"/>
    <property type="project" value="InterPro"/>
</dbReference>
<dbReference type="Gene3D" id="1.10.510.10">
    <property type="entry name" value="Transferase(Phosphotransferase) domain 1"/>
    <property type="match status" value="1"/>
</dbReference>
<dbReference type="PROSITE" id="PS50088">
    <property type="entry name" value="ANK_REPEAT"/>
    <property type="match status" value="2"/>
</dbReference>
<evidence type="ECO:0000256" key="18">
    <source>
        <dbReference type="ARBA" id="ARBA00066020"/>
    </source>
</evidence>
<evidence type="ECO:0000256" key="6">
    <source>
        <dbReference type="ARBA" id="ARBA00022553"/>
    </source>
</evidence>
<dbReference type="SUPFAM" id="SSF56112">
    <property type="entry name" value="Protein kinase-like (PK-like)"/>
    <property type="match status" value="1"/>
</dbReference>
<keyword evidence="14" id="KW-0131">Cell cycle</keyword>
<evidence type="ECO:0000256" key="23">
    <source>
        <dbReference type="SAM" id="MobiDB-lite"/>
    </source>
</evidence>
<dbReference type="GO" id="GO:0051301">
    <property type="term" value="P:cell division"/>
    <property type="evidence" value="ECO:0007669"/>
    <property type="project" value="UniProtKB-KW"/>
</dbReference>
<evidence type="ECO:0000256" key="13">
    <source>
        <dbReference type="ARBA" id="ARBA00023043"/>
    </source>
</evidence>
<dbReference type="GO" id="GO:0007094">
    <property type="term" value="P:mitotic spindle assembly checkpoint signaling"/>
    <property type="evidence" value="ECO:0007669"/>
    <property type="project" value="InterPro"/>
</dbReference>
<evidence type="ECO:0000313" key="27">
    <source>
        <dbReference type="RefSeq" id="XP_033778837.1"/>
    </source>
</evidence>
<feature type="compositionally biased region" description="Basic and acidic residues" evidence="23">
    <location>
        <begin position="1424"/>
        <end position="1434"/>
    </location>
</feature>
<dbReference type="RefSeq" id="XP_033778837.1">
    <property type="nucleotide sequence ID" value="XM_033922946.1"/>
</dbReference>
<evidence type="ECO:0000259" key="24">
    <source>
        <dbReference type="PROSITE" id="PS50011"/>
    </source>
</evidence>
<feature type="compositionally biased region" description="Polar residues" evidence="23">
    <location>
        <begin position="1397"/>
        <end position="1406"/>
    </location>
</feature>
<dbReference type="Pfam" id="PF07714">
    <property type="entry name" value="PK_Tyr_Ser-Thr"/>
    <property type="match status" value="1"/>
</dbReference>
<keyword evidence="26 27" id="KW-0808">Transferase</keyword>
<evidence type="ECO:0000313" key="25">
    <source>
        <dbReference type="Proteomes" id="UP000515159"/>
    </source>
</evidence>
<dbReference type="PROSITE" id="PS50297">
    <property type="entry name" value="ANK_REP_REGION"/>
    <property type="match status" value="2"/>
</dbReference>
<dbReference type="GO" id="GO:0043063">
    <property type="term" value="P:intercellular bridge organization"/>
    <property type="evidence" value="ECO:0007669"/>
    <property type="project" value="InterPro"/>
</dbReference>
<dbReference type="SMART" id="SM00220">
    <property type="entry name" value="S_TKc"/>
    <property type="match status" value="1"/>
</dbReference>
<reference evidence="26 27" key="1">
    <citation type="submission" date="2025-04" db="UniProtKB">
        <authorList>
            <consortium name="RefSeq"/>
        </authorList>
    </citation>
    <scope>IDENTIFICATION</scope>
</reference>
<dbReference type="CTD" id="56155"/>
<keyword evidence="25" id="KW-1185">Reference proteome</keyword>
<feature type="compositionally biased region" description="Basic and acidic residues" evidence="23">
    <location>
        <begin position="1004"/>
        <end position="1016"/>
    </location>
</feature>
<keyword evidence="13 22" id="KW-0040">ANK repeat</keyword>
<evidence type="ECO:0000256" key="8">
    <source>
        <dbReference type="ARBA" id="ARBA00022737"/>
    </source>
</evidence>
<accession>A0A6P8PU13</accession>
<keyword evidence="4" id="KW-0158">Chromosome</keyword>
<evidence type="ECO:0000256" key="17">
    <source>
        <dbReference type="ARBA" id="ARBA00057673"/>
    </source>
</evidence>
<dbReference type="InterPro" id="IPR036770">
    <property type="entry name" value="Ankyrin_rpt-contain_sf"/>
</dbReference>
<dbReference type="FunFam" id="1.25.40.20:FF:000153">
    <property type="entry name" value="inactive serine/threonine-protein kinase TEX14 isoform X3"/>
    <property type="match status" value="1"/>
</dbReference>
<dbReference type="Pfam" id="PF12796">
    <property type="entry name" value="Ank_2"/>
    <property type="match status" value="1"/>
</dbReference>
<keyword evidence="5" id="KW-0963">Cytoplasm</keyword>
<comment type="similarity">
    <text evidence="16">Belongs to the protein kinase superfamily.</text>
</comment>
<dbReference type="InterPro" id="IPR002110">
    <property type="entry name" value="Ankyrin_rpt"/>
</dbReference>
<evidence type="ECO:0000256" key="19">
    <source>
        <dbReference type="ARBA" id="ARBA00073130"/>
    </source>
</evidence>
<proteinExistence type="inferred from homology"/>
<dbReference type="GO" id="GO:0051306">
    <property type="term" value="P:mitotic sister chromatid separation"/>
    <property type="evidence" value="ECO:0007669"/>
    <property type="project" value="InterPro"/>
</dbReference>
<evidence type="ECO:0000256" key="9">
    <source>
        <dbReference type="ARBA" id="ARBA00022741"/>
    </source>
</evidence>
<feature type="region of interest" description="Disordered" evidence="23">
    <location>
        <begin position="1420"/>
        <end position="1452"/>
    </location>
</feature>
<dbReference type="KEGG" id="gsh:117349450"/>
<evidence type="ECO:0000256" key="20">
    <source>
        <dbReference type="ARBA" id="ARBA00081075"/>
    </source>
</evidence>
<evidence type="ECO:0000256" key="4">
    <source>
        <dbReference type="ARBA" id="ARBA00022454"/>
    </source>
</evidence>
<dbReference type="OrthoDB" id="5962695at2759"/>
<dbReference type="GeneID" id="117349450"/>
<evidence type="ECO:0000256" key="11">
    <source>
        <dbReference type="ARBA" id="ARBA00022838"/>
    </source>
</evidence>
<feature type="compositionally biased region" description="Basic and acidic residues" evidence="23">
    <location>
        <begin position="712"/>
        <end position="721"/>
    </location>
</feature>
<dbReference type="Proteomes" id="UP000515159">
    <property type="component" value="Chromosome 15"/>
</dbReference>
<dbReference type="Gene3D" id="1.25.40.20">
    <property type="entry name" value="Ankyrin repeat-containing domain"/>
    <property type="match status" value="1"/>
</dbReference>
<evidence type="ECO:0000256" key="10">
    <source>
        <dbReference type="ARBA" id="ARBA00022776"/>
    </source>
</evidence>
<name>A0A6P8PU13_GEOSA</name>
<keyword evidence="7" id="KW-0132">Cell division</keyword>
<evidence type="ECO:0000256" key="14">
    <source>
        <dbReference type="ARBA" id="ARBA00023306"/>
    </source>
</evidence>
<feature type="region of interest" description="Disordered" evidence="23">
    <location>
        <begin position="1381"/>
        <end position="1406"/>
    </location>
</feature>
<comment type="subcellular location">
    <subcellularLocation>
        <location evidence="3">Chromosome</location>
        <location evidence="3">Centromere</location>
        <location evidence="3">Kinetochore</location>
    </subcellularLocation>
    <subcellularLocation>
        <location evidence="2">Cytoplasm</location>
    </subcellularLocation>
    <subcellularLocation>
        <location evidence="1">Midbody</location>
    </subcellularLocation>
</comment>
<feature type="region of interest" description="Disordered" evidence="23">
    <location>
        <begin position="680"/>
        <end position="721"/>
    </location>
</feature>
<protein>
    <recommendedName>
        <fullName evidence="19">Inactive serine/threonine-protein kinase TEX14</fullName>
    </recommendedName>
    <alternativeName>
        <fullName evidence="21">Testis-expressed sequence 14</fullName>
    </alternativeName>
    <alternativeName>
        <fullName evidence="20">Testis-expressed sequence 14 protein</fullName>
    </alternativeName>
</protein>
<dbReference type="GO" id="GO:0007140">
    <property type="term" value="P:male meiotic nuclear division"/>
    <property type="evidence" value="ECO:0007669"/>
    <property type="project" value="InterPro"/>
</dbReference>
<dbReference type="GO" id="GO:0005737">
    <property type="term" value="C:cytoplasm"/>
    <property type="evidence" value="ECO:0007669"/>
    <property type="project" value="UniProtKB-SubCell"/>
</dbReference>
<gene>
    <name evidence="26 27" type="primary">TEX14</name>
</gene>